<dbReference type="PANTHER" id="PTHR30477:SF13">
    <property type="entry name" value="IRON TRANSPORT SYSTEM MEMBRANE PROTEIN HI_0360-RELATED"/>
    <property type="match status" value="1"/>
</dbReference>
<evidence type="ECO:0000313" key="9">
    <source>
        <dbReference type="Proteomes" id="UP000654345"/>
    </source>
</evidence>
<evidence type="ECO:0000256" key="2">
    <source>
        <dbReference type="ARBA" id="ARBA00008034"/>
    </source>
</evidence>
<keyword evidence="4 7" id="KW-1133">Transmembrane helix</keyword>
<keyword evidence="6" id="KW-0813">Transport</keyword>
<feature type="transmembrane region" description="Helical" evidence="7">
    <location>
        <begin position="60"/>
        <end position="86"/>
    </location>
</feature>
<feature type="transmembrane region" description="Helical" evidence="7">
    <location>
        <begin position="250"/>
        <end position="268"/>
    </location>
</feature>
<feature type="transmembrane region" description="Helical" evidence="7">
    <location>
        <begin position="197"/>
        <end position="215"/>
    </location>
</feature>
<reference evidence="8 9" key="1">
    <citation type="journal article" date="2021" name="Int. J. Syst. Evol. Microbiol.">
        <title>Reticulibacter mediterranei gen. nov., sp. nov., within the new family Reticulibacteraceae fam. nov., and Ktedonospora formicarum gen. nov., sp. nov., Ktedonobacter robiniae sp. nov., Dictyobacter formicarum sp. nov. and Dictyobacter arantiisoli sp. nov., belonging to the class Ktedonobacteria.</title>
        <authorList>
            <person name="Yabe S."/>
            <person name="Zheng Y."/>
            <person name="Wang C.M."/>
            <person name="Sakai Y."/>
            <person name="Abe K."/>
            <person name="Yokota A."/>
            <person name="Donadio S."/>
            <person name="Cavaletti L."/>
            <person name="Monciardini P."/>
        </authorList>
    </citation>
    <scope>NUCLEOTIDE SEQUENCE [LARGE SCALE GENOMIC DNA]</scope>
    <source>
        <strain evidence="8 9">SOSP1-30</strain>
    </source>
</reference>
<evidence type="ECO:0000313" key="8">
    <source>
        <dbReference type="EMBL" id="GHO59893.1"/>
    </source>
</evidence>
<dbReference type="RefSeq" id="WP_201376030.1">
    <property type="nucleotide sequence ID" value="NZ_BNJG01000003.1"/>
</dbReference>
<keyword evidence="5 7" id="KW-0472">Membrane</keyword>
<dbReference type="InterPro" id="IPR037294">
    <property type="entry name" value="ABC_BtuC-like"/>
</dbReference>
<feature type="transmembrane region" description="Helical" evidence="7">
    <location>
        <begin position="98"/>
        <end position="118"/>
    </location>
</feature>
<evidence type="ECO:0000256" key="6">
    <source>
        <dbReference type="RuleBase" id="RU003943"/>
    </source>
</evidence>
<feature type="transmembrane region" description="Helical" evidence="7">
    <location>
        <begin position="222"/>
        <end position="244"/>
    </location>
</feature>
<feature type="transmembrane region" description="Helical" evidence="7">
    <location>
        <begin position="174"/>
        <end position="191"/>
    </location>
</feature>
<comment type="caution">
    <text evidence="8">The sequence shown here is derived from an EMBL/GenBank/DDBJ whole genome shotgun (WGS) entry which is preliminary data.</text>
</comment>
<dbReference type="EMBL" id="BNJG01000003">
    <property type="protein sequence ID" value="GHO59893.1"/>
    <property type="molecule type" value="Genomic_DNA"/>
</dbReference>
<sequence>MSALLQLFQLYQNQEFVRNAFLAGTAVAIITAVIGYFVVLRSQSFAGHALSHVGFAGATGAALLGLSSLTGMFLFTVLAALGMGIFDKRLRGRDIETGMVLSFALGLGVLFLNLYTQYATQTVGVLFGSLLSVSTSDVLVTLISGTIALIILAAIFRPLMFSSIDPDVAQARGVPVRLLSIVFLLLIAITVSEAVQVVGVLLVFALLIVPAAVAHQLTNRPMIALLLSILLGLLFTWAGLLLALVGHWPVSFYIAALSSISYLIVAGYKRLRTPVRYQPQPHPSRECIGEHTAV</sequence>
<gene>
    <name evidence="8" type="ORF">KSB_83680</name>
</gene>
<evidence type="ECO:0000256" key="1">
    <source>
        <dbReference type="ARBA" id="ARBA00004141"/>
    </source>
</evidence>
<feature type="transmembrane region" description="Helical" evidence="7">
    <location>
        <begin position="138"/>
        <end position="162"/>
    </location>
</feature>
<dbReference type="PANTHER" id="PTHR30477">
    <property type="entry name" value="ABC-TRANSPORTER METAL-BINDING PROTEIN"/>
    <property type="match status" value="1"/>
</dbReference>
<dbReference type="SUPFAM" id="SSF81345">
    <property type="entry name" value="ABC transporter involved in vitamin B12 uptake, BtuC"/>
    <property type="match status" value="1"/>
</dbReference>
<evidence type="ECO:0000256" key="3">
    <source>
        <dbReference type="ARBA" id="ARBA00022692"/>
    </source>
</evidence>
<evidence type="ECO:0000256" key="5">
    <source>
        <dbReference type="ARBA" id="ARBA00023136"/>
    </source>
</evidence>
<evidence type="ECO:0000256" key="4">
    <source>
        <dbReference type="ARBA" id="ARBA00022989"/>
    </source>
</evidence>
<dbReference type="Proteomes" id="UP000654345">
    <property type="component" value="Unassembled WGS sequence"/>
</dbReference>
<dbReference type="InterPro" id="IPR001626">
    <property type="entry name" value="ABC_TroCD"/>
</dbReference>
<protein>
    <submittedName>
        <fullName evidence="8">ABC transporter permease</fullName>
    </submittedName>
</protein>
<organism evidence="8 9">
    <name type="scientific">Ktedonobacter robiniae</name>
    <dbReference type="NCBI Taxonomy" id="2778365"/>
    <lineage>
        <taxon>Bacteria</taxon>
        <taxon>Bacillati</taxon>
        <taxon>Chloroflexota</taxon>
        <taxon>Ktedonobacteria</taxon>
        <taxon>Ktedonobacterales</taxon>
        <taxon>Ktedonobacteraceae</taxon>
        <taxon>Ktedonobacter</taxon>
    </lineage>
</organism>
<dbReference type="Gene3D" id="1.10.3470.10">
    <property type="entry name" value="ABC transporter involved in vitamin B12 uptake, BtuC"/>
    <property type="match status" value="1"/>
</dbReference>
<evidence type="ECO:0000256" key="7">
    <source>
        <dbReference type="SAM" id="Phobius"/>
    </source>
</evidence>
<keyword evidence="9" id="KW-1185">Reference proteome</keyword>
<keyword evidence="3 6" id="KW-0812">Transmembrane</keyword>
<name>A0ABQ3V4L6_9CHLR</name>
<dbReference type="Pfam" id="PF00950">
    <property type="entry name" value="ABC-3"/>
    <property type="match status" value="1"/>
</dbReference>
<comment type="similarity">
    <text evidence="2 6">Belongs to the ABC-3 integral membrane protein family.</text>
</comment>
<feature type="transmembrane region" description="Helical" evidence="7">
    <location>
        <begin position="20"/>
        <end position="40"/>
    </location>
</feature>
<comment type="subcellular location">
    <subcellularLocation>
        <location evidence="6">Cell membrane</location>
        <topology evidence="6">Multi-pass membrane protein</topology>
    </subcellularLocation>
    <subcellularLocation>
        <location evidence="1">Membrane</location>
        <topology evidence="1">Multi-pass membrane protein</topology>
    </subcellularLocation>
</comment>
<accession>A0ABQ3V4L6</accession>
<proteinExistence type="inferred from homology"/>